<dbReference type="Gene3D" id="3.40.1190.10">
    <property type="entry name" value="Mur-like, catalytic domain"/>
    <property type="match status" value="1"/>
</dbReference>
<keyword evidence="4" id="KW-0547">Nucleotide-binding</keyword>
<dbReference type="GO" id="GO:0004326">
    <property type="term" value="F:tetrahydrofolylpolyglutamate synthase activity"/>
    <property type="evidence" value="ECO:0007669"/>
    <property type="project" value="UniProtKB-EC"/>
</dbReference>
<keyword evidence="2 7" id="KW-0436">Ligase</keyword>
<evidence type="ECO:0000256" key="4">
    <source>
        <dbReference type="ARBA" id="ARBA00022741"/>
    </source>
</evidence>
<name>A0A7W9YEZ8_9ACTN</name>
<sequence length="409" mass="43829">MSSFETFFAEWRLKRPGYRRSLSRALDLRRELDIAEPPVLGVVGSKGKGTTATYASACLAAAGLNVVTVTGPSFRSHRERVRFNGVAIDEAGLAEIAARIEKARERIGPPSDDGYLSPNTLFMTAGLLEAERRGADVCVVEAGIGGYRDELRLLEPAVVAMAKVFAEHVGLIGDTVAEIAREKARVAGERTVAFVRLTQTGEVAEVVDATVAEVTADRVRPEVVHPGSGRGPSPDVLPPGLSAASAELGCAAAHRMLAVLGRAPASPERLHRVLSSLRLPARLSRHTVGGTEVLIDSAINRAGIRVALEHARGIWPRVDHALICFPDHKDVDGAIAELGDIPVTFARLPDEHLRFEHEIPAAWRVVEAEDLAPADIAGMGEHVLVLGTVYFTGRALDVIDAETERLFTA</sequence>
<keyword evidence="6" id="KW-0460">Magnesium</keyword>
<comment type="caution">
    <text evidence="7">The sequence shown here is derived from an EMBL/GenBank/DDBJ whole genome shotgun (WGS) entry which is preliminary data.</text>
</comment>
<dbReference type="EMBL" id="JACHDS010000001">
    <property type="protein sequence ID" value="MBB6170849.1"/>
    <property type="molecule type" value="Genomic_DNA"/>
</dbReference>
<dbReference type="AlphaFoldDB" id="A0A7W9YEZ8"/>
<dbReference type="RefSeq" id="WP_184073805.1">
    <property type="nucleotide sequence ID" value="NZ_JACHDS010000001.1"/>
</dbReference>
<evidence type="ECO:0000256" key="6">
    <source>
        <dbReference type="ARBA" id="ARBA00022842"/>
    </source>
</evidence>
<dbReference type="GO" id="GO:0005524">
    <property type="term" value="F:ATP binding"/>
    <property type="evidence" value="ECO:0007669"/>
    <property type="project" value="UniProtKB-KW"/>
</dbReference>
<gene>
    <name evidence="7" type="ORF">HNR23_000909</name>
</gene>
<evidence type="ECO:0000313" key="8">
    <source>
        <dbReference type="Proteomes" id="UP000546642"/>
    </source>
</evidence>
<dbReference type="GO" id="GO:0005737">
    <property type="term" value="C:cytoplasm"/>
    <property type="evidence" value="ECO:0007669"/>
    <property type="project" value="TreeGrafter"/>
</dbReference>
<evidence type="ECO:0000256" key="3">
    <source>
        <dbReference type="ARBA" id="ARBA00022723"/>
    </source>
</evidence>
<dbReference type="SUPFAM" id="SSF53244">
    <property type="entry name" value="MurD-like peptide ligases, peptide-binding domain"/>
    <property type="match status" value="1"/>
</dbReference>
<proteinExistence type="inferred from homology"/>
<dbReference type="InterPro" id="IPR001645">
    <property type="entry name" value="Folylpolyglutamate_synth"/>
</dbReference>
<protein>
    <submittedName>
        <fullName evidence="7">Dihydrofolate synthase/folylpolyglutamate synthase</fullName>
        <ecNumber evidence="7">6.3.2.12</ecNumber>
        <ecNumber evidence="7">6.3.2.17</ecNumber>
    </submittedName>
</protein>
<evidence type="ECO:0000256" key="5">
    <source>
        <dbReference type="ARBA" id="ARBA00022840"/>
    </source>
</evidence>
<dbReference type="EC" id="6.3.2.17" evidence="7"/>
<evidence type="ECO:0000256" key="1">
    <source>
        <dbReference type="ARBA" id="ARBA00008276"/>
    </source>
</evidence>
<accession>A0A7W9YEZ8</accession>
<dbReference type="GO" id="GO:0046872">
    <property type="term" value="F:metal ion binding"/>
    <property type="evidence" value="ECO:0007669"/>
    <property type="project" value="UniProtKB-KW"/>
</dbReference>
<dbReference type="GO" id="GO:0008841">
    <property type="term" value="F:dihydrofolate synthase activity"/>
    <property type="evidence" value="ECO:0007669"/>
    <property type="project" value="UniProtKB-EC"/>
</dbReference>
<keyword evidence="8" id="KW-1185">Reference proteome</keyword>
<dbReference type="PANTHER" id="PTHR11136">
    <property type="entry name" value="FOLYLPOLYGLUTAMATE SYNTHASE-RELATED"/>
    <property type="match status" value="1"/>
</dbReference>
<keyword evidence="5" id="KW-0067">ATP-binding</keyword>
<dbReference type="Proteomes" id="UP000546642">
    <property type="component" value="Unassembled WGS sequence"/>
</dbReference>
<evidence type="ECO:0000313" key="7">
    <source>
        <dbReference type="EMBL" id="MBB6170849.1"/>
    </source>
</evidence>
<keyword evidence="3" id="KW-0479">Metal-binding</keyword>
<dbReference type="InterPro" id="IPR036615">
    <property type="entry name" value="Mur_ligase_C_dom_sf"/>
</dbReference>
<organism evidence="7 8">
    <name type="scientific">Nocardiopsis mwathae</name>
    <dbReference type="NCBI Taxonomy" id="1472723"/>
    <lineage>
        <taxon>Bacteria</taxon>
        <taxon>Bacillati</taxon>
        <taxon>Actinomycetota</taxon>
        <taxon>Actinomycetes</taxon>
        <taxon>Streptosporangiales</taxon>
        <taxon>Nocardiopsidaceae</taxon>
        <taxon>Nocardiopsis</taxon>
    </lineage>
</organism>
<comment type="similarity">
    <text evidence="1">Belongs to the folylpolyglutamate synthase family.</text>
</comment>
<dbReference type="InterPro" id="IPR036565">
    <property type="entry name" value="Mur-like_cat_sf"/>
</dbReference>
<evidence type="ECO:0000256" key="2">
    <source>
        <dbReference type="ARBA" id="ARBA00022598"/>
    </source>
</evidence>
<dbReference type="SUPFAM" id="SSF53623">
    <property type="entry name" value="MurD-like peptide ligases, catalytic domain"/>
    <property type="match status" value="1"/>
</dbReference>
<reference evidence="7 8" key="1">
    <citation type="submission" date="2020-08" db="EMBL/GenBank/DDBJ databases">
        <title>Sequencing the genomes of 1000 actinobacteria strains.</title>
        <authorList>
            <person name="Klenk H.-P."/>
        </authorList>
    </citation>
    <scope>NUCLEOTIDE SEQUENCE [LARGE SCALE GENOMIC DNA]</scope>
    <source>
        <strain evidence="7 8">DSM 46659</strain>
    </source>
</reference>
<dbReference type="EC" id="6.3.2.12" evidence="7"/>
<dbReference type="PANTHER" id="PTHR11136:SF0">
    <property type="entry name" value="DIHYDROFOLATE SYNTHETASE-RELATED"/>
    <property type="match status" value="1"/>
</dbReference>